<feature type="compositionally biased region" description="Basic and acidic residues" evidence="1">
    <location>
        <begin position="41"/>
        <end position="52"/>
    </location>
</feature>
<dbReference type="AlphaFoldDB" id="A0AAV7L4L4"/>
<name>A0AAV7L4L4_PLEWA</name>
<gene>
    <name evidence="2" type="ORF">NDU88_006603</name>
</gene>
<evidence type="ECO:0000313" key="2">
    <source>
        <dbReference type="EMBL" id="KAJ1086487.1"/>
    </source>
</evidence>
<reference evidence="2" key="1">
    <citation type="journal article" date="2022" name="bioRxiv">
        <title>Sequencing and chromosome-scale assembly of the giantPleurodeles waltlgenome.</title>
        <authorList>
            <person name="Brown T."/>
            <person name="Elewa A."/>
            <person name="Iarovenko S."/>
            <person name="Subramanian E."/>
            <person name="Araus A.J."/>
            <person name="Petzold A."/>
            <person name="Susuki M."/>
            <person name="Suzuki K.-i.T."/>
            <person name="Hayashi T."/>
            <person name="Toyoda A."/>
            <person name="Oliveira C."/>
            <person name="Osipova E."/>
            <person name="Leigh N.D."/>
            <person name="Simon A."/>
            <person name="Yun M.H."/>
        </authorList>
    </citation>
    <scope>NUCLEOTIDE SEQUENCE</scope>
    <source>
        <strain evidence="2">20211129_DDA</strain>
        <tissue evidence="2">Liver</tissue>
    </source>
</reference>
<keyword evidence="3" id="KW-1185">Reference proteome</keyword>
<dbReference type="EMBL" id="JANPWB010000016">
    <property type="protein sequence ID" value="KAJ1086487.1"/>
    <property type="molecule type" value="Genomic_DNA"/>
</dbReference>
<comment type="caution">
    <text evidence="2">The sequence shown here is derived from an EMBL/GenBank/DDBJ whole genome shotgun (WGS) entry which is preliminary data.</text>
</comment>
<proteinExistence type="predicted"/>
<accession>A0AAV7L4L4</accession>
<dbReference type="Proteomes" id="UP001066276">
    <property type="component" value="Chromosome 12"/>
</dbReference>
<evidence type="ECO:0000256" key="1">
    <source>
        <dbReference type="SAM" id="MobiDB-lite"/>
    </source>
</evidence>
<sequence length="176" mass="18793">MRRSRNLVPWARLRDGKGTARAQVEVGRGEGLRAAAGPGRTLDRGRRSEPRLPHAPSKRAVAGEQGPRRGTWLVPSTGQEISWPPGESSGDYADPAGDQGVPHRVKGAAAGPCLPSGGADLMRPGGGCGWKGQRPPQERVRRGQTHSGHRGDTTGRRSSQMDFWHTAATVTNRRGS</sequence>
<protein>
    <submittedName>
        <fullName evidence="2">Uncharacterized protein</fullName>
    </submittedName>
</protein>
<organism evidence="2 3">
    <name type="scientific">Pleurodeles waltl</name>
    <name type="common">Iberian ribbed newt</name>
    <dbReference type="NCBI Taxonomy" id="8319"/>
    <lineage>
        <taxon>Eukaryota</taxon>
        <taxon>Metazoa</taxon>
        <taxon>Chordata</taxon>
        <taxon>Craniata</taxon>
        <taxon>Vertebrata</taxon>
        <taxon>Euteleostomi</taxon>
        <taxon>Amphibia</taxon>
        <taxon>Batrachia</taxon>
        <taxon>Caudata</taxon>
        <taxon>Salamandroidea</taxon>
        <taxon>Salamandridae</taxon>
        <taxon>Pleurodelinae</taxon>
        <taxon>Pleurodeles</taxon>
    </lineage>
</organism>
<evidence type="ECO:0000313" key="3">
    <source>
        <dbReference type="Proteomes" id="UP001066276"/>
    </source>
</evidence>
<feature type="region of interest" description="Disordered" evidence="1">
    <location>
        <begin position="1"/>
        <end position="176"/>
    </location>
</feature>